<dbReference type="InterPro" id="IPR056884">
    <property type="entry name" value="NPHP3-like_N"/>
</dbReference>
<accession>A0A1Q5UQA0</accession>
<dbReference type="SUPFAM" id="SSF52540">
    <property type="entry name" value="P-loop containing nucleoside triphosphate hydrolases"/>
    <property type="match status" value="1"/>
</dbReference>
<dbReference type="InterPro" id="IPR002110">
    <property type="entry name" value="Ankyrin_rpt"/>
</dbReference>
<comment type="caution">
    <text evidence="9">The sequence shown here is derived from an EMBL/GenBank/DDBJ whole genome shotgun (WGS) entry which is preliminary data.</text>
</comment>
<keyword evidence="4" id="KW-0175">Coiled coil</keyword>
<feature type="repeat" description="ANK" evidence="3">
    <location>
        <begin position="1684"/>
        <end position="1713"/>
    </location>
</feature>
<evidence type="ECO:0000256" key="3">
    <source>
        <dbReference type="PROSITE-ProRule" id="PRU00023"/>
    </source>
</evidence>
<evidence type="ECO:0000313" key="9">
    <source>
        <dbReference type="EMBL" id="OKP14646.1"/>
    </source>
</evidence>
<protein>
    <submittedName>
        <fullName evidence="9">Ankyrin repeat domain-containing protein 50</fullName>
    </submittedName>
</protein>
<dbReference type="PANTHER" id="PTHR24198">
    <property type="entry name" value="ANKYRIN REPEAT AND PROTEIN KINASE DOMAIN-CONTAINING PROTEIN"/>
    <property type="match status" value="1"/>
</dbReference>
<evidence type="ECO:0000259" key="8">
    <source>
        <dbReference type="Pfam" id="PF24883"/>
    </source>
</evidence>
<keyword evidence="1" id="KW-0677">Repeat</keyword>
<dbReference type="EMBL" id="MNBE01000071">
    <property type="protein sequence ID" value="OKP14646.1"/>
    <property type="molecule type" value="Genomic_DNA"/>
</dbReference>
<evidence type="ECO:0000259" key="6">
    <source>
        <dbReference type="Pfam" id="PF22939"/>
    </source>
</evidence>
<feature type="repeat" description="ANK" evidence="3">
    <location>
        <begin position="897"/>
        <end position="929"/>
    </location>
</feature>
<feature type="repeat" description="ANK" evidence="3">
    <location>
        <begin position="1447"/>
        <end position="1479"/>
    </location>
</feature>
<feature type="repeat" description="ANK" evidence="3">
    <location>
        <begin position="1480"/>
        <end position="1512"/>
    </location>
</feature>
<keyword evidence="2 3" id="KW-0040">ANK repeat</keyword>
<feature type="repeat" description="ANK" evidence="3">
    <location>
        <begin position="1411"/>
        <end position="1443"/>
    </location>
</feature>
<feature type="domain" description="Nephrocystin 3-like N-terminal" evidence="8">
    <location>
        <begin position="298"/>
        <end position="462"/>
    </location>
</feature>
<dbReference type="Gene3D" id="3.40.50.300">
    <property type="entry name" value="P-loop containing nucleotide triphosphate hydrolases"/>
    <property type="match status" value="1"/>
</dbReference>
<evidence type="ECO:0000256" key="2">
    <source>
        <dbReference type="ARBA" id="ARBA00023043"/>
    </source>
</evidence>
<dbReference type="Pfam" id="PF00023">
    <property type="entry name" value="Ank"/>
    <property type="match status" value="1"/>
</dbReference>
<sequence>MVDPSFYPASKYVPVREVWKLSSLEDECYNAIRKFFDDLEADETALFEATTKSQQLLDDLQDVDNKHKASISRKIAPKLKVFVAGVEQFGSALDIVAGSVSLMSPIWASIRVVLKLAGDYSEYFDKISDMLEEIGYILSCLRRYPRLYPDNQIICESMVEIFQAIIQFCTRARDVFHQGKKHQTGIRALNPVGLHAAWKLIWKPFKLQFGDIMDQIRSSLTRIDHEVDIAEKELANKERSKAEQERQLQTSRWDALQSHQKSVTEFIDQQRIDYVNQWLSPVNTASNHTSATKLRYQGTGNWFIDGQEFQQWLTTENSFLWLHAIPGGGKTILASTVIEWLRTHEKNSEVALAYFYCDYKDKQKQSPTKIVSTLLWMLASQDNDVFGRIQAFFERQCKENPAYTPEFDELLNNFSQFVANSFETIFVVVDALDESEDRECVAEALKRISGTCKCTKVFATSRHEIDIARALEDLPSTTIAATDVAGDIELYVKAEVATKIKIRRLKLRDPNLESVICDTLIDGAHGMFQWVKCQLDQLCKLRNDKAVRSALNDLPKTLHDTYIRILQKVEAENADDVEVVHRLLKWLVRGVRNLTLSELAECVSIDLSNPEESFDFDAVFTDAEDVVELCGSLITLSSDGHVALAHYTVKEFLVSGYIKDAMPQFWIGCDDVHAELASICLTYLTYDDFSGGDETSGEALLQTFHEYKFLPYAVQAWGSHARLGDINNTNDAVFDLTMKLFDTGLEAGSNYDTWHKIYFHLQKAAGQRLKASNNDPVYFASLFGLSRAVSELLENSPDTYIEEPLKASASAGHDTVIEVFLRQRDSICANVLEQCLYLAASQGHDQVVQLLLKNGTDVNARGGRHGTALQVAALDGRHSVVLTLLGHGADLNVKCQRYGVPLAAAAEKGHLHTFQVFLDHGANVNARGGWYAYPLVSAIVGQNMQMVDTLIQRGANVNALGGRHGSALMAASSMGMLDLIRSLVSHGARVNDENDKGTDSLYAACMAGNLDSVKLLLELGADVNARGGKHRNALNAASAGNHLEIVRYLLDAGADVDFFDDHYGNGVLTAAAAGYNDVIRVLAEAGVDINAPMSDRGSTLIAAAQNGHTETLELLFELGVPSGDTYETSNAIMVAANRGHLDAIRVLVENGAAMDDCSTLTTYPRCSPLEAAAVKGDLETVNLLLDLGADVNFVNEENYGSALIAACLGDSNIAVVKRLLDAGADVDATPHTELICSALVAALSREDYEICVTLLDHGADPNLAYACYLTPLMMAMKCADDKFIQLLIDRGADINLAIEVPDSDATSNEDGCVTPLQAAVHYASNETVQKLVDLGADLSVDLEDVRFATALQVACHQGDVDKIRLLIDAGSDVNEVGGVYGTALQVAAHQGHLEATQVMIEAGADINACDGDSCALMDATEESNLEVVKLLVEKGADVNLSVGKKHSYDYALTAAAFNGEDSIIEVLIEAGADVNNRGGKWATALQAAAAEGNEDSCELLLKNGADPNIVGGKYGTALQAAYTSGYYNIIGDLFYHGASVDLQGGQYGTALGAAMSGSCQILVSALLRHHDANPNAPIRKWGTPLIQACSDVRGDNAYDILIDVGADVNARGGWYGAALICAAVHGEEDRIMALLEAGADVNIQGNPNYPTAIHGAIKSGNMSILRLLVEKGADIGSSNAWHVSPVESAAKEGNLSILRYLLKQGADVKPTGKGKYHNALQAACVNGNKAIVKTLLRHGIDINTIGGKFGTALTAAVLRDDVDLAEYLLKKGINPNAPGGIYSGALQAAAASGSTSCTLLLLRYGADVNKTGGKFFTSLQAAAGSDNYDLVQLLLERGAEVNDFGGYCYSALHAAALSGLDYICELLMKNGAQWSLPDAKLNHLASWQIETATDVLERCKDRQERGWPEEDSDDEWSDEEDDEEEDESEDEDESEEEEDSEEEDDDAILKLNVEAIPLFDLPYHPSNPSKTSITTDESEDSDIDHSKSNSAEVGIENELTSTEDKLKFSLNRTNTTGWSSLDWVKIECGPDGDLG</sequence>
<feature type="region of interest" description="Disordered" evidence="5">
    <location>
        <begin position="1959"/>
        <end position="1999"/>
    </location>
</feature>
<dbReference type="Pfam" id="PF24883">
    <property type="entry name" value="NPHP3_N"/>
    <property type="match status" value="1"/>
</dbReference>
<feature type="repeat" description="ANK" evidence="3">
    <location>
        <begin position="1164"/>
        <end position="1196"/>
    </location>
</feature>
<feature type="repeat" description="ANK" evidence="3">
    <location>
        <begin position="996"/>
        <end position="1028"/>
    </location>
</feature>
<feature type="repeat" description="ANK" evidence="3">
    <location>
        <begin position="1270"/>
        <end position="1299"/>
    </location>
</feature>
<feature type="repeat" description="ANK" evidence="3">
    <location>
        <begin position="836"/>
        <end position="863"/>
    </location>
</feature>
<feature type="repeat" description="ANK" evidence="3">
    <location>
        <begin position="1715"/>
        <end position="1747"/>
    </location>
</feature>
<feature type="domain" description="DUF7708" evidence="7">
    <location>
        <begin position="80"/>
        <end position="232"/>
    </location>
</feature>
<reference evidence="9 10" key="1">
    <citation type="submission" date="2016-10" db="EMBL/GenBank/DDBJ databases">
        <title>Genome sequence of the ascomycete fungus Penicillium subrubescens.</title>
        <authorList>
            <person name="De Vries R.P."/>
            <person name="Peng M."/>
            <person name="Dilokpimol A."/>
            <person name="Hilden K."/>
            <person name="Makela M.R."/>
            <person name="Grigoriev I."/>
            <person name="Riley R."/>
            <person name="Granchi Z."/>
        </authorList>
    </citation>
    <scope>NUCLEOTIDE SEQUENCE [LARGE SCALE GENOMIC DNA]</scope>
    <source>
        <strain evidence="9 10">CBS 132785</strain>
    </source>
</reference>
<dbReference type="Pfam" id="PF22939">
    <property type="entry name" value="WHD_GPIID"/>
    <property type="match status" value="1"/>
</dbReference>
<dbReference type="PANTHER" id="PTHR24198:SF165">
    <property type="entry name" value="ANKYRIN REPEAT-CONTAINING PROTEIN-RELATED"/>
    <property type="match status" value="1"/>
</dbReference>
<dbReference type="InterPro" id="IPR054471">
    <property type="entry name" value="GPIID_WHD"/>
</dbReference>
<evidence type="ECO:0000256" key="4">
    <source>
        <dbReference type="SAM" id="Coils"/>
    </source>
</evidence>
<feature type="repeat" description="ANK" evidence="3">
    <location>
        <begin position="1127"/>
        <end position="1159"/>
    </location>
</feature>
<evidence type="ECO:0000256" key="5">
    <source>
        <dbReference type="SAM" id="MobiDB-lite"/>
    </source>
</evidence>
<evidence type="ECO:0000259" key="7">
    <source>
        <dbReference type="Pfam" id="PF24809"/>
    </source>
</evidence>
<evidence type="ECO:0000313" key="10">
    <source>
        <dbReference type="Proteomes" id="UP000186955"/>
    </source>
</evidence>
<feature type="repeat" description="ANK" evidence="3">
    <location>
        <begin position="1346"/>
        <end position="1378"/>
    </location>
</feature>
<name>A0A1Q5UQA0_9EURO</name>
<organism evidence="9 10">
    <name type="scientific">Penicillium subrubescens</name>
    <dbReference type="NCBI Taxonomy" id="1316194"/>
    <lineage>
        <taxon>Eukaryota</taxon>
        <taxon>Fungi</taxon>
        <taxon>Dikarya</taxon>
        <taxon>Ascomycota</taxon>
        <taxon>Pezizomycotina</taxon>
        <taxon>Eurotiomycetes</taxon>
        <taxon>Eurotiomycetidae</taxon>
        <taxon>Eurotiales</taxon>
        <taxon>Aspergillaceae</taxon>
        <taxon>Penicillium</taxon>
    </lineage>
</organism>
<feature type="repeat" description="ANK" evidence="3">
    <location>
        <begin position="1814"/>
        <end position="1842"/>
    </location>
</feature>
<feature type="compositionally biased region" description="Acidic residues" evidence="5">
    <location>
        <begin position="1909"/>
        <end position="1946"/>
    </location>
</feature>
<feature type="compositionally biased region" description="Polar residues" evidence="5">
    <location>
        <begin position="1966"/>
        <end position="1975"/>
    </location>
</feature>
<feature type="domain" description="GPI inositol-deacylase winged helix" evidence="6">
    <location>
        <begin position="579"/>
        <end position="656"/>
    </location>
</feature>
<proteinExistence type="predicted"/>
<dbReference type="SMART" id="SM00248">
    <property type="entry name" value="ANK"/>
    <property type="match status" value="31"/>
</dbReference>
<feature type="repeat" description="ANK" evidence="3">
    <location>
        <begin position="864"/>
        <end position="896"/>
    </location>
</feature>
<dbReference type="Gene3D" id="1.25.40.20">
    <property type="entry name" value="Ankyrin repeat-containing domain"/>
    <property type="match status" value="6"/>
</dbReference>
<dbReference type="SUPFAM" id="SSF48403">
    <property type="entry name" value="Ankyrin repeat"/>
    <property type="match status" value="4"/>
</dbReference>
<dbReference type="STRING" id="1316194.A0A1Q5UQA0"/>
<dbReference type="Proteomes" id="UP000186955">
    <property type="component" value="Unassembled WGS sequence"/>
</dbReference>
<evidence type="ECO:0000256" key="1">
    <source>
        <dbReference type="ARBA" id="ARBA00022737"/>
    </source>
</evidence>
<dbReference type="InterPro" id="IPR056125">
    <property type="entry name" value="DUF7708"/>
</dbReference>
<dbReference type="Pfam" id="PF24809">
    <property type="entry name" value="DUF7708"/>
    <property type="match status" value="1"/>
</dbReference>
<dbReference type="InterPro" id="IPR036770">
    <property type="entry name" value="Ankyrin_rpt-contain_sf"/>
</dbReference>
<feature type="coiled-coil region" evidence="4">
    <location>
        <begin position="220"/>
        <end position="252"/>
    </location>
</feature>
<gene>
    <name evidence="9" type="ORF">PENSUB_11404</name>
</gene>
<feature type="repeat" description="ANK" evidence="3">
    <location>
        <begin position="963"/>
        <end position="995"/>
    </location>
</feature>
<keyword evidence="10" id="KW-1185">Reference proteome</keyword>
<dbReference type="Pfam" id="PF12796">
    <property type="entry name" value="Ank_2"/>
    <property type="match status" value="9"/>
</dbReference>
<dbReference type="PROSITE" id="PS50088">
    <property type="entry name" value="ANK_REPEAT"/>
    <property type="match status" value="18"/>
</dbReference>
<feature type="repeat" description="ANK" evidence="3">
    <location>
        <begin position="1648"/>
        <end position="1680"/>
    </location>
</feature>
<feature type="repeat" description="ANK" evidence="3">
    <location>
        <begin position="1029"/>
        <end position="1061"/>
    </location>
</feature>
<feature type="region of interest" description="Disordered" evidence="5">
    <location>
        <begin position="1901"/>
        <end position="1946"/>
    </location>
</feature>
<dbReference type="InterPro" id="IPR027417">
    <property type="entry name" value="P-loop_NTPase"/>
</dbReference>
<feature type="repeat" description="ANK" evidence="3">
    <location>
        <begin position="1382"/>
        <end position="1411"/>
    </location>
</feature>
<dbReference type="PROSITE" id="PS50297">
    <property type="entry name" value="ANK_REP_REGION"/>
    <property type="match status" value="14"/>
</dbReference>